<dbReference type="GO" id="GO:0015818">
    <property type="term" value="P:isoleucine transport"/>
    <property type="evidence" value="ECO:0007669"/>
    <property type="project" value="TreeGrafter"/>
</dbReference>
<dbReference type="GO" id="GO:0005886">
    <property type="term" value="C:plasma membrane"/>
    <property type="evidence" value="ECO:0007669"/>
    <property type="project" value="UniProtKB-SubCell"/>
</dbReference>
<feature type="transmembrane region" description="Helical" evidence="9">
    <location>
        <begin position="330"/>
        <end position="348"/>
    </location>
</feature>
<feature type="transmembrane region" description="Helical" evidence="9">
    <location>
        <begin position="390"/>
        <end position="412"/>
    </location>
</feature>
<evidence type="ECO:0000256" key="2">
    <source>
        <dbReference type="ARBA" id="ARBA00008540"/>
    </source>
</evidence>
<feature type="transmembrane region" description="Helical" evidence="9">
    <location>
        <begin position="354"/>
        <end position="378"/>
    </location>
</feature>
<feature type="transmembrane region" description="Helical" evidence="9">
    <location>
        <begin position="168"/>
        <end position="188"/>
    </location>
</feature>
<keyword evidence="3" id="KW-0813">Transport</keyword>
<evidence type="ECO:0000313" key="11">
    <source>
        <dbReference type="Proteomes" id="UP000515743"/>
    </source>
</evidence>
<evidence type="ECO:0000256" key="4">
    <source>
        <dbReference type="ARBA" id="ARBA00022475"/>
    </source>
</evidence>
<dbReference type="KEGG" id="cik:H0194_02910"/>
<evidence type="ECO:0000256" key="8">
    <source>
        <dbReference type="ARBA" id="ARBA00023136"/>
    </source>
</evidence>
<dbReference type="Proteomes" id="UP000515743">
    <property type="component" value="Chromosome"/>
</dbReference>
<keyword evidence="5 9" id="KW-0812">Transmembrane</keyword>
<keyword evidence="8 9" id="KW-0472">Membrane</keyword>
<keyword evidence="6" id="KW-0029">Amino-acid transport</keyword>
<evidence type="ECO:0000256" key="6">
    <source>
        <dbReference type="ARBA" id="ARBA00022970"/>
    </source>
</evidence>
<feature type="transmembrane region" description="Helical" evidence="9">
    <location>
        <begin position="208"/>
        <end position="231"/>
    </location>
</feature>
<dbReference type="Pfam" id="PF05525">
    <property type="entry name" value="Branch_AA_trans"/>
    <property type="match status" value="1"/>
</dbReference>
<proteinExistence type="inferred from homology"/>
<feature type="transmembrane region" description="Helical" evidence="9">
    <location>
        <begin position="298"/>
        <end position="318"/>
    </location>
</feature>
<feature type="transmembrane region" description="Helical" evidence="9">
    <location>
        <begin position="136"/>
        <end position="156"/>
    </location>
</feature>
<dbReference type="GO" id="GO:0015190">
    <property type="term" value="F:L-leucine transmembrane transporter activity"/>
    <property type="evidence" value="ECO:0007669"/>
    <property type="project" value="TreeGrafter"/>
</dbReference>
<feature type="transmembrane region" description="Helical" evidence="9">
    <location>
        <begin position="243"/>
        <end position="267"/>
    </location>
</feature>
<dbReference type="PANTHER" id="PTHR30588:SF0">
    <property type="entry name" value="BRANCHED-CHAIN AMINO ACID PERMEASE BRNQ"/>
    <property type="match status" value="1"/>
</dbReference>
<gene>
    <name evidence="10" type="primary">brnQ</name>
    <name evidence="10" type="ORF">H0194_02910</name>
</gene>
<name>A0A7G7CQX7_9CORY</name>
<dbReference type="AlphaFoldDB" id="A0A7G7CQX7"/>
<feature type="transmembrane region" description="Helical" evidence="9">
    <location>
        <begin position="94"/>
        <end position="116"/>
    </location>
</feature>
<dbReference type="GO" id="GO:0015820">
    <property type="term" value="P:L-leucine transport"/>
    <property type="evidence" value="ECO:0007669"/>
    <property type="project" value="TreeGrafter"/>
</dbReference>
<protein>
    <submittedName>
        <fullName evidence="10">Branched-chain amino acid transport system II carrier protein</fullName>
    </submittedName>
</protein>
<keyword evidence="7 9" id="KW-1133">Transmembrane helix</keyword>
<organism evidence="10 11">
    <name type="scientific">Corynebacterium incognita</name>
    <dbReference type="NCBI Taxonomy" id="2754725"/>
    <lineage>
        <taxon>Bacteria</taxon>
        <taxon>Bacillati</taxon>
        <taxon>Actinomycetota</taxon>
        <taxon>Actinomycetes</taxon>
        <taxon>Mycobacteriales</taxon>
        <taxon>Corynebacteriaceae</taxon>
        <taxon>Corynebacterium</taxon>
    </lineage>
</organism>
<dbReference type="RefSeq" id="WP_185176367.1">
    <property type="nucleotide sequence ID" value="NZ_CP059404.1"/>
</dbReference>
<dbReference type="EMBL" id="CP059404">
    <property type="protein sequence ID" value="QNE89993.1"/>
    <property type="molecule type" value="Genomic_DNA"/>
</dbReference>
<comment type="subcellular location">
    <subcellularLocation>
        <location evidence="1">Cell membrane</location>
        <topology evidence="1">Multi-pass membrane protein</topology>
    </subcellularLocation>
</comment>
<dbReference type="InterPro" id="IPR004685">
    <property type="entry name" value="Brnchd-chn_aa_trnsp_Livcs"/>
</dbReference>
<evidence type="ECO:0000256" key="7">
    <source>
        <dbReference type="ARBA" id="ARBA00022989"/>
    </source>
</evidence>
<feature type="transmembrane region" description="Helical" evidence="9">
    <location>
        <begin position="58"/>
        <end position="82"/>
    </location>
</feature>
<evidence type="ECO:0000256" key="1">
    <source>
        <dbReference type="ARBA" id="ARBA00004651"/>
    </source>
</evidence>
<dbReference type="GO" id="GO:0015188">
    <property type="term" value="F:L-isoleucine transmembrane transporter activity"/>
    <property type="evidence" value="ECO:0007669"/>
    <property type="project" value="TreeGrafter"/>
</dbReference>
<evidence type="ECO:0000256" key="5">
    <source>
        <dbReference type="ARBA" id="ARBA00022692"/>
    </source>
</evidence>
<evidence type="ECO:0000313" key="10">
    <source>
        <dbReference type="EMBL" id="QNE89993.1"/>
    </source>
</evidence>
<comment type="similarity">
    <text evidence="2">Belongs to the branched chain amino acid transporter family.</text>
</comment>
<feature type="transmembrane region" description="Helical" evidence="9">
    <location>
        <begin position="26"/>
        <end position="46"/>
    </location>
</feature>
<keyword evidence="11" id="KW-1185">Reference proteome</keyword>
<reference evidence="10 11" key="1">
    <citation type="submission" date="2020-07" db="EMBL/GenBank/DDBJ databases">
        <title>Complete genome and description of Corynebacterium incognita strain Marseille-Q3630 sp. nov.</title>
        <authorList>
            <person name="Boxberger M."/>
        </authorList>
    </citation>
    <scope>NUCLEOTIDE SEQUENCE [LARGE SCALE GENOMIC DNA]</scope>
    <source>
        <strain evidence="10 11">Marseille-Q3630</strain>
    </source>
</reference>
<evidence type="ECO:0000256" key="3">
    <source>
        <dbReference type="ARBA" id="ARBA00022448"/>
    </source>
</evidence>
<keyword evidence="4" id="KW-1003">Cell membrane</keyword>
<dbReference type="PANTHER" id="PTHR30588">
    <property type="entry name" value="BRANCHED-CHAIN AMINO ACID TRANSPORT SYSTEM 2 CARRIER PROTEIN"/>
    <property type="match status" value="1"/>
</dbReference>
<evidence type="ECO:0000256" key="9">
    <source>
        <dbReference type="SAM" id="Phobius"/>
    </source>
</evidence>
<sequence>MTATPQGASTSSPSNATGRGGLDTKAIIITSLMVFSMFFGAGNLIFPPEVGVGAGTNFWPGIVGFLIAGVALPVIAIIAVAISGFGVRDLANRGGALFGVVFSALVYLSIGVFYALPRTGAVSMEIAITPLTGLDSTLASFIFNLLFFGVSLALCWAPNAIPDTLGKFLTPALVALLAILITLTMFRFERVPAAPAEDYAESPAVTGLLNGYLTMDALAGLAFGIVIISSLRSKGFKPGPTLVRSTIITGTIAGVLLAAIYLGLALIGQTIPDAGRFDGGAALLAEAAHRALGTPGQLALAAIVILACLTTAVGLISATSEFFHELVPAVSYHAWATIFAVGSIAMATQGLSQVLAIAAPVISFLYPPAITLMILSIIEPLFRRQFSFHWTYRVAIWVAVVWSAISVTVSLGAEALAPVVAWAPGQSNDVGWALPTIAAALVGLALDFATRNSRPLELSAAAQAARREHDNADAHEEVNATVRR</sequence>
<dbReference type="NCBIfam" id="TIGR00796">
    <property type="entry name" value="livcs"/>
    <property type="match status" value="1"/>
</dbReference>
<dbReference type="GO" id="GO:0005304">
    <property type="term" value="F:L-valine transmembrane transporter activity"/>
    <property type="evidence" value="ECO:0007669"/>
    <property type="project" value="TreeGrafter"/>
</dbReference>
<accession>A0A7G7CQX7</accession>
<feature type="transmembrane region" description="Helical" evidence="9">
    <location>
        <begin position="432"/>
        <end position="449"/>
    </location>
</feature>